<proteinExistence type="predicted"/>
<dbReference type="PROSITE" id="PS51257">
    <property type="entry name" value="PROKAR_LIPOPROTEIN"/>
    <property type="match status" value="1"/>
</dbReference>
<dbReference type="AlphaFoldDB" id="A0A2I0R0Q0"/>
<sequence length="428" mass="48652">MVRTFYKFIKLYYLKVTQSIAFYPVLISACFLLLAILSLKLENISFIKDIKEELPYFFIEDYETSRAILSTIIGGIISLTVFSFSMVMVVLNQASSSFSPRLLPSLISNKKHQLILGFYIGTLLYCIILITALGAYGINADSMGFSTMIAALISLVCIGLFVYFINSISVAIQIHNIVDKIYNATHHFFKKELKEQNEEKVITNTVNSAEWTTLTINKTGYFRQFDNSLLKEEIQKSDNHFIILPYVNQHIWKGEAVIKIKNFINEEELKNILFCFDIAQDRHEGEENETGMIKLMEIAVKAMSPGINDPGTAINAINKIGQLLNLYLEFPHEVSKQITKGGLTITDHKITAEEILKMIIQPIRLYSKHDSSVMHVLIKTLKFTLTNPSIDEQNKIAVKSELNALKFDINESISNPLDQKQLIDLIDK</sequence>
<feature type="transmembrane region" description="Helical" evidence="1">
    <location>
        <begin position="67"/>
        <end position="93"/>
    </location>
</feature>
<evidence type="ECO:0008006" key="4">
    <source>
        <dbReference type="Google" id="ProtNLM"/>
    </source>
</evidence>
<feature type="transmembrane region" description="Helical" evidence="1">
    <location>
        <begin position="114"/>
        <end position="138"/>
    </location>
</feature>
<organism evidence="2 3">
    <name type="scientific">Brumimicrobium salinarum</name>
    <dbReference type="NCBI Taxonomy" id="2058658"/>
    <lineage>
        <taxon>Bacteria</taxon>
        <taxon>Pseudomonadati</taxon>
        <taxon>Bacteroidota</taxon>
        <taxon>Flavobacteriia</taxon>
        <taxon>Flavobacteriales</taxon>
        <taxon>Crocinitomicaceae</taxon>
        <taxon>Brumimicrobium</taxon>
    </lineage>
</organism>
<keyword evidence="1" id="KW-0812">Transmembrane</keyword>
<dbReference type="Pfam" id="PF10011">
    <property type="entry name" value="DUF2254"/>
    <property type="match status" value="1"/>
</dbReference>
<dbReference type="OrthoDB" id="2955631at2"/>
<accession>A0A2I0R0Q0</accession>
<evidence type="ECO:0000256" key="1">
    <source>
        <dbReference type="SAM" id="Phobius"/>
    </source>
</evidence>
<comment type="caution">
    <text evidence="2">The sequence shown here is derived from an EMBL/GenBank/DDBJ whole genome shotgun (WGS) entry which is preliminary data.</text>
</comment>
<protein>
    <recommendedName>
        <fullName evidence="4">DUF2254 domain-containing protein</fullName>
    </recommendedName>
</protein>
<keyword evidence="1" id="KW-1133">Transmembrane helix</keyword>
<dbReference type="RefSeq" id="WP_101335205.1">
    <property type="nucleotide sequence ID" value="NZ_PJNI01000013.1"/>
</dbReference>
<evidence type="ECO:0000313" key="3">
    <source>
        <dbReference type="Proteomes" id="UP000236654"/>
    </source>
</evidence>
<feature type="transmembrane region" description="Helical" evidence="1">
    <location>
        <begin position="144"/>
        <end position="165"/>
    </location>
</feature>
<reference evidence="2 3" key="1">
    <citation type="submission" date="2017-12" db="EMBL/GenBank/DDBJ databases">
        <title>The draft genome sequence of Brumimicrobium saltpan LHR20.</title>
        <authorList>
            <person name="Do Z.-J."/>
            <person name="Luo H.-R."/>
        </authorList>
    </citation>
    <scope>NUCLEOTIDE SEQUENCE [LARGE SCALE GENOMIC DNA]</scope>
    <source>
        <strain evidence="2 3">LHR20</strain>
    </source>
</reference>
<dbReference type="EMBL" id="PJNI01000013">
    <property type="protein sequence ID" value="PKR80147.1"/>
    <property type="molecule type" value="Genomic_DNA"/>
</dbReference>
<keyword evidence="1" id="KW-0472">Membrane</keyword>
<evidence type="ECO:0000313" key="2">
    <source>
        <dbReference type="EMBL" id="PKR80147.1"/>
    </source>
</evidence>
<dbReference type="InterPro" id="IPR018723">
    <property type="entry name" value="DUF2254_membrane"/>
</dbReference>
<name>A0A2I0R0Q0_9FLAO</name>
<dbReference type="Proteomes" id="UP000236654">
    <property type="component" value="Unassembled WGS sequence"/>
</dbReference>
<gene>
    <name evidence="2" type="ORF">CW751_11635</name>
</gene>
<keyword evidence="3" id="KW-1185">Reference proteome</keyword>
<feature type="transmembrane region" description="Helical" evidence="1">
    <location>
        <begin position="20"/>
        <end position="39"/>
    </location>
</feature>